<feature type="domain" description="Amino acid transporter transmembrane" evidence="6">
    <location>
        <begin position="14"/>
        <end position="447"/>
    </location>
</feature>
<dbReference type="AlphaFoldDB" id="A0A024GCS6"/>
<dbReference type="Proteomes" id="UP000053237">
    <property type="component" value="Unassembled WGS sequence"/>
</dbReference>
<proteinExistence type="predicted"/>
<feature type="transmembrane region" description="Helical" evidence="5">
    <location>
        <begin position="430"/>
        <end position="448"/>
    </location>
</feature>
<name>A0A024GCS6_9STRA</name>
<dbReference type="EMBL" id="CAIX01000075">
    <property type="protein sequence ID" value="CCI44665.1"/>
    <property type="molecule type" value="Genomic_DNA"/>
</dbReference>
<dbReference type="PANTHER" id="PTHR22950:SF349">
    <property type="entry name" value="AMINO ACID TRANSPORTER TRANSMEMBRANE DOMAIN-CONTAINING PROTEIN"/>
    <property type="match status" value="1"/>
</dbReference>
<protein>
    <recommendedName>
        <fullName evidence="6">Amino acid transporter transmembrane domain-containing protein</fullName>
    </recommendedName>
</protein>
<dbReference type="STRING" id="65357.A0A024GCS6"/>
<feature type="transmembrane region" description="Helical" evidence="5">
    <location>
        <begin position="12"/>
        <end position="33"/>
    </location>
</feature>
<dbReference type="InterPro" id="IPR013057">
    <property type="entry name" value="AA_transpt_TM"/>
</dbReference>
<keyword evidence="2 5" id="KW-0812">Transmembrane</keyword>
<dbReference type="GO" id="GO:0005774">
    <property type="term" value="C:vacuolar membrane"/>
    <property type="evidence" value="ECO:0007669"/>
    <property type="project" value="TreeGrafter"/>
</dbReference>
<dbReference type="OrthoDB" id="40134at2759"/>
<keyword evidence="8" id="KW-1185">Reference proteome</keyword>
<feature type="transmembrane region" description="Helical" evidence="5">
    <location>
        <begin position="187"/>
        <end position="208"/>
    </location>
</feature>
<feature type="transmembrane region" description="Helical" evidence="5">
    <location>
        <begin position="87"/>
        <end position="107"/>
    </location>
</feature>
<feature type="transmembrane region" description="Helical" evidence="5">
    <location>
        <begin position="220"/>
        <end position="243"/>
    </location>
</feature>
<feature type="transmembrane region" description="Helical" evidence="5">
    <location>
        <begin position="371"/>
        <end position="389"/>
    </location>
</feature>
<evidence type="ECO:0000313" key="7">
    <source>
        <dbReference type="EMBL" id="CCI44665.1"/>
    </source>
</evidence>
<accession>A0A024GCS6</accession>
<evidence type="ECO:0000256" key="1">
    <source>
        <dbReference type="ARBA" id="ARBA00004141"/>
    </source>
</evidence>
<comment type="caution">
    <text evidence="7">The sequence shown here is derived from an EMBL/GenBank/DDBJ whole genome shotgun (WGS) entry which is preliminary data.</text>
</comment>
<feature type="transmembrane region" description="Helical" evidence="5">
    <location>
        <begin position="119"/>
        <end position="138"/>
    </location>
</feature>
<feature type="transmembrane region" description="Helical" evidence="5">
    <location>
        <begin position="395"/>
        <end position="418"/>
    </location>
</feature>
<evidence type="ECO:0000256" key="5">
    <source>
        <dbReference type="SAM" id="Phobius"/>
    </source>
</evidence>
<gene>
    <name evidence="7" type="ORF">BN9_054740</name>
</gene>
<feature type="transmembrane region" description="Helical" evidence="5">
    <location>
        <begin position="145"/>
        <end position="167"/>
    </location>
</feature>
<comment type="subcellular location">
    <subcellularLocation>
        <location evidence="1">Membrane</location>
        <topology evidence="1">Multi-pass membrane protein</topology>
    </subcellularLocation>
</comment>
<dbReference type="Pfam" id="PF01490">
    <property type="entry name" value="Aa_trans"/>
    <property type="match status" value="1"/>
</dbReference>
<evidence type="ECO:0000256" key="3">
    <source>
        <dbReference type="ARBA" id="ARBA00022989"/>
    </source>
</evidence>
<evidence type="ECO:0000256" key="2">
    <source>
        <dbReference type="ARBA" id="ARBA00022692"/>
    </source>
</evidence>
<keyword evidence="3 5" id="KW-1133">Transmembrane helix</keyword>
<keyword evidence="4 5" id="KW-0472">Membrane</keyword>
<feature type="transmembrane region" description="Helical" evidence="5">
    <location>
        <begin position="39"/>
        <end position="66"/>
    </location>
</feature>
<sequence>MGKALWTLEDSKIAFSIFCCVYGIGTLGMPGNFSRVGPVIATCALAFMASANIYSSIVLSKIMLCAPRSVRTFGDLGDWCMNRTGRYLVVLFQITDCLLMPCAYLVLGGTLLKNLFPGTFEQSTWILLMAFAVLPVCLTPTMKEGAFAALAGCSGTILADFISVGVLLHGMSGHPEIPKPDLNFDQIAGTFGNLSLAYGAGVVIPALQRQHSDPTRMPRIITVTLVCITCLFLTLAGSGYSAVGCQISGNLLFSIFPDHKTGISALGVRTPRGAAVMAFLGVQFHITIAFSVLIHPAFFTLERSILGMHRNVPCAIDDIEKASQYGNNTTPSEGTRISKKRSFISMADLEQPELFEDEALEYQGPNTIKYIILRIVVVTILVMISIYFREHFGEFADFIGASCITMSCIVLPIVFYLYKLGDQVPLYEKIVAVTIAVICFSFGAYVTYQTGRELFTRPDHSIKFPFCAPRYKNELYYNSSLVH</sequence>
<dbReference type="PANTHER" id="PTHR22950">
    <property type="entry name" value="AMINO ACID TRANSPORTER"/>
    <property type="match status" value="1"/>
</dbReference>
<organism evidence="7 8">
    <name type="scientific">Albugo candida</name>
    <dbReference type="NCBI Taxonomy" id="65357"/>
    <lineage>
        <taxon>Eukaryota</taxon>
        <taxon>Sar</taxon>
        <taxon>Stramenopiles</taxon>
        <taxon>Oomycota</taxon>
        <taxon>Peronosporomycetes</taxon>
        <taxon>Albuginales</taxon>
        <taxon>Albuginaceae</taxon>
        <taxon>Albugo</taxon>
    </lineage>
</organism>
<dbReference type="InParanoid" id="A0A024GCS6"/>
<dbReference type="GO" id="GO:0015179">
    <property type="term" value="F:L-amino acid transmembrane transporter activity"/>
    <property type="evidence" value="ECO:0007669"/>
    <property type="project" value="TreeGrafter"/>
</dbReference>
<reference evidence="7 8" key="1">
    <citation type="submission" date="2012-05" db="EMBL/GenBank/DDBJ databases">
        <title>Recombination and specialization in a pathogen metapopulation.</title>
        <authorList>
            <person name="Gardiner A."/>
            <person name="Kemen E."/>
            <person name="Schultz-Larsen T."/>
            <person name="MacLean D."/>
            <person name="Van Oosterhout C."/>
            <person name="Jones J.D.G."/>
        </authorList>
    </citation>
    <scope>NUCLEOTIDE SEQUENCE [LARGE SCALE GENOMIC DNA]</scope>
    <source>
        <strain evidence="7 8">Ac Nc2</strain>
    </source>
</reference>
<evidence type="ECO:0000256" key="4">
    <source>
        <dbReference type="ARBA" id="ARBA00023136"/>
    </source>
</evidence>
<evidence type="ECO:0000259" key="6">
    <source>
        <dbReference type="Pfam" id="PF01490"/>
    </source>
</evidence>
<evidence type="ECO:0000313" key="8">
    <source>
        <dbReference type="Proteomes" id="UP000053237"/>
    </source>
</evidence>
<feature type="transmembrane region" description="Helical" evidence="5">
    <location>
        <begin position="274"/>
        <end position="301"/>
    </location>
</feature>